<dbReference type="InterPro" id="IPR005049">
    <property type="entry name" value="STL-like"/>
</dbReference>
<dbReference type="PANTHER" id="PTHR31362">
    <property type="entry name" value="GLYCOSYLTRANSFERASE STELLO1-RELATED"/>
    <property type="match status" value="1"/>
</dbReference>
<sequence>TASASWASNGISESSSGTLFRAVRVRTYSDARLFAAWKPPLQSPAPARSRCKNWAVTTTIFAPTTTVKRIAALEDWCLVIAGDKKSPREYNVSGKHAYYLSPEAQEQLPFATRKLLRWNHFGRKNLGFLYAIQQGARWVYDTDDDNELQNLVPGIPIPRGGTPVEEVDTAQPLYNLYPQMSTNPHAWPRGFPLEAVKDNRTFTAAFTPRAWTARRLGVIQSLADNDPDVDGIYRLTQPLPFSFPAAAAVATATAIPPAAAAGRRLREAVPREAGSDGGARAERLLWDIGSRIAFSTPWVTQYRNVHSYLADFNSELPLYQQSGELVRVLREWRPSAPSLPGRIEELYVLMYEMGILGHNDVKLAQAWLLDLEKAGYRFPAIVPSAVGRVEKS</sequence>
<proteinExistence type="predicted"/>
<evidence type="ECO:0000313" key="1">
    <source>
        <dbReference type="EMBL" id="KOO26130.1"/>
    </source>
</evidence>
<evidence type="ECO:0000313" key="2">
    <source>
        <dbReference type="Proteomes" id="UP000037460"/>
    </source>
</evidence>
<comment type="caution">
    <text evidence="1">The sequence shown here is derived from an EMBL/GenBank/DDBJ whole genome shotgun (WGS) entry which is preliminary data.</text>
</comment>
<accession>A0A0M0JI26</accession>
<dbReference type="PANTHER" id="PTHR31362:SF0">
    <property type="entry name" value="EXOSTOSIN DOMAIN-CONTAINING PROTEIN-RELATED"/>
    <property type="match status" value="1"/>
</dbReference>
<dbReference type="OrthoDB" id="6083607at2759"/>
<protein>
    <submittedName>
        <fullName evidence="1">Uncharacterized protein</fullName>
    </submittedName>
</protein>
<dbReference type="Pfam" id="PF03385">
    <property type="entry name" value="STELLO"/>
    <property type="match status" value="1"/>
</dbReference>
<organism evidence="1 2">
    <name type="scientific">Chrysochromulina tobinii</name>
    <dbReference type="NCBI Taxonomy" id="1460289"/>
    <lineage>
        <taxon>Eukaryota</taxon>
        <taxon>Haptista</taxon>
        <taxon>Haptophyta</taxon>
        <taxon>Prymnesiophyceae</taxon>
        <taxon>Prymnesiales</taxon>
        <taxon>Chrysochromulinaceae</taxon>
        <taxon>Chrysochromulina</taxon>
    </lineage>
</organism>
<reference evidence="2" key="1">
    <citation type="journal article" date="2015" name="PLoS Genet.">
        <title>Genome Sequence and Transcriptome Analyses of Chrysochromulina tobin: Metabolic Tools for Enhanced Algal Fitness in the Prominent Order Prymnesiales (Haptophyceae).</title>
        <authorList>
            <person name="Hovde B.T."/>
            <person name="Deodato C.R."/>
            <person name="Hunsperger H.M."/>
            <person name="Ryken S.A."/>
            <person name="Yost W."/>
            <person name="Jha R.K."/>
            <person name="Patterson J."/>
            <person name="Monnat R.J. Jr."/>
            <person name="Barlow S.B."/>
            <person name="Starkenburg S.R."/>
            <person name="Cattolico R.A."/>
        </authorList>
    </citation>
    <scope>NUCLEOTIDE SEQUENCE</scope>
    <source>
        <strain evidence="2">CCMP291</strain>
    </source>
</reference>
<feature type="non-terminal residue" evidence="1">
    <location>
        <position position="1"/>
    </location>
</feature>
<dbReference type="AlphaFoldDB" id="A0A0M0JI26"/>
<gene>
    <name evidence="1" type="ORF">Ctob_001344</name>
</gene>
<keyword evidence="2" id="KW-1185">Reference proteome</keyword>
<dbReference type="Proteomes" id="UP000037460">
    <property type="component" value="Unassembled WGS sequence"/>
</dbReference>
<dbReference type="EMBL" id="JWZX01002887">
    <property type="protein sequence ID" value="KOO26130.1"/>
    <property type="molecule type" value="Genomic_DNA"/>
</dbReference>
<name>A0A0M0JI26_9EUKA</name>